<reference evidence="3" key="1">
    <citation type="journal article" date="2019" name="Int. J. Syst. Evol. Microbiol.">
        <title>The Global Catalogue of Microorganisms (GCM) 10K type strain sequencing project: providing services to taxonomists for standard genome sequencing and annotation.</title>
        <authorList>
            <consortium name="The Broad Institute Genomics Platform"/>
            <consortium name="The Broad Institute Genome Sequencing Center for Infectious Disease"/>
            <person name="Wu L."/>
            <person name="Ma J."/>
        </authorList>
    </citation>
    <scope>NUCLEOTIDE SEQUENCE [LARGE SCALE GENOMIC DNA]</scope>
    <source>
        <strain evidence="3">CGMCC 4.7204</strain>
    </source>
</reference>
<gene>
    <name evidence="2" type="ORF">ACFOW8_10645</name>
</gene>
<feature type="compositionally biased region" description="Polar residues" evidence="1">
    <location>
        <begin position="55"/>
        <end position="64"/>
    </location>
</feature>
<evidence type="ECO:0000256" key="1">
    <source>
        <dbReference type="SAM" id="MobiDB-lite"/>
    </source>
</evidence>
<name>A0ABV8L3P6_9NOCA</name>
<dbReference type="RefSeq" id="WP_378549339.1">
    <property type="nucleotide sequence ID" value="NZ_JBHSBA010000005.1"/>
</dbReference>
<organism evidence="2 3">
    <name type="scientific">Nocardia rhizosphaerae</name>
    <dbReference type="NCBI Taxonomy" id="1691571"/>
    <lineage>
        <taxon>Bacteria</taxon>
        <taxon>Bacillati</taxon>
        <taxon>Actinomycetota</taxon>
        <taxon>Actinomycetes</taxon>
        <taxon>Mycobacteriales</taxon>
        <taxon>Nocardiaceae</taxon>
        <taxon>Nocardia</taxon>
    </lineage>
</organism>
<feature type="region of interest" description="Disordered" evidence="1">
    <location>
        <begin position="50"/>
        <end position="72"/>
    </location>
</feature>
<comment type="caution">
    <text evidence="2">The sequence shown here is derived from an EMBL/GenBank/DDBJ whole genome shotgun (WGS) entry which is preliminary data.</text>
</comment>
<accession>A0ABV8L3P6</accession>
<proteinExistence type="predicted"/>
<evidence type="ECO:0000313" key="3">
    <source>
        <dbReference type="Proteomes" id="UP001595767"/>
    </source>
</evidence>
<dbReference type="Proteomes" id="UP001595767">
    <property type="component" value="Unassembled WGS sequence"/>
</dbReference>
<protein>
    <recommendedName>
        <fullName evidence="4">PIN domain-containing protein</fullName>
    </recommendedName>
</protein>
<evidence type="ECO:0008006" key="4">
    <source>
        <dbReference type="Google" id="ProtNLM"/>
    </source>
</evidence>
<dbReference type="EMBL" id="JBHSBA010000005">
    <property type="protein sequence ID" value="MFC4125385.1"/>
    <property type="molecule type" value="Genomic_DNA"/>
</dbReference>
<keyword evidence="3" id="KW-1185">Reference proteome</keyword>
<sequence length="85" mass="9409">MNERAEPLHILLDTSVLIDYAEIHTELPSDADAAISAVSLAELAAEIHATRDPVRQSNGSSHSNGSRDHSIHWHSTPRALWFTDR</sequence>
<evidence type="ECO:0000313" key="2">
    <source>
        <dbReference type="EMBL" id="MFC4125385.1"/>
    </source>
</evidence>